<dbReference type="InterPro" id="IPR050793">
    <property type="entry name" value="CMP-NeuNAc_synthase"/>
</dbReference>
<dbReference type="PANTHER" id="PTHR21485">
    <property type="entry name" value="HAD SUPERFAMILY MEMBERS CMAS AND KDSC"/>
    <property type="match status" value="1"/>
</dbReference>
<keyword evidence="2" id="KW-1185">Reference proteome</keyword>
<dbReference type="PANTHER" id="PTHR21485:SF6">
    <property type="entry name" value="N-ACYLNEURAMINATE CYTIDYLYLTRANSFERASE-RELATED"/>
    <property type="match status" value="1"/>
</dbReference>
<dbReference type="Gene3D" id="3.90.550.10">
    <property type="entry name" value="Spore Coat Polysaccharide Biosynthesis Protein SpsA, Chain A"/>
    <property type="match status" value="1"/>
</dbReference>
<evidence type="ECO:0000313" key="2">
    <source>
        <dbReference type="Proteomes" id="UP000295706"/>
    </source>
</evidence>
<keyword evidence="1" id="KW-0808">Transferase</keyword>
<dbReference type="GO" id="GO:0008781">
    <property type="term" value="F:N-acylneuraminate cytidylyltransferase activity"/>
    <property type="evidence" value="ECO:0007669"/>
    <property type="project" value="TreeGrafter"/>
</dbReference>
<accession>A0A4R4KA25</accession>
<dbReference type="OrthoDB" id="9805604at2"/>
<evidence type="ECO:0000313" key="1">
    <source>
        <dbReference type="EMBL" id="TDB63512.1"/>
    </source>
</evidence>
<dbReference type="Proteomes" id="UP000295706">
    <property type="component" value="Unassembled WGS sequence"/>
</dbReference>
<sequence>MLAIIPARGGSKGLPDKNILPLAGHPLIAYSIKAALDSPSISRVIVSTDSEAIADIARSYGAEIPFMRPAELAQDQSLDYDVFLHALSWLKENENYSPELVAQLRPTSPIRYVADIETCIERMAAYPEADSIRIITRAANTPYKMWRASTEEQAMTPLLTLDGHPESYNEPRQNLPTIYWQVGTLDVIRPEVILEKNSMSGTNVFPYRIEPEQAIDIDDIFSFQRAEAYISTHDCIKF</sequence>
<dbReference type="InterPro" id="IPR029044">
    <property type="entry name" value="Nucleotide-diphossugar_trans"/>
</dbReference>
<dbReference type="CDD" id="cd02513">
    <property type="entry name" value="CMP-NeuAc_Synthase"/>
    <property type="match status" value="1"/>
</dbReference>
<protein>
    <submittedName>
        <fullName evidence="1">Acylneuraminate cytidylyltransferase family protein</fullName>
    </submittedName>
</protein>
<keyword evidence="1" id="KW-0548">Nucleotidyltransferase</keyword>
<dbReference type="EMBL" id="SMJU01000010">
    <property type="protein sequence ID" value="TDB63512.1"/>
    <property type="molecule type" value="Genomic_DNA"/>
</dbReference>
<organism evidence="1 2">
    <name type="scientific">Arundinibacter roseus</name>
    <dbReference type="NCBI Taxonomy" id="2070510"/>
    <lineage>
        <taxon>Bacteria</taxon>
        <taxon>Pseudomonadati</taxon>
        <taxon>Bacteroidota</taxon>
        <taxon>Cytophagia</taxon>
        <taxon>Cytophagales</taxon>
        <taxon>Spirosomataceae</taxon>
        <taxon>Arundinibacter</taxon>
    </lineage>
</organism>
<proteinExistence type="predicted"/>
<dbReference type="SUPFAM" id="SSF53448">
    <property type="entry name" value="Nucleotide-diphospho-sugar transferases"/>
    <property type="match status" value="1"/>
</dbReference>
<reference evidence="1 2" key="1">
    <citation type="submission" date="2019-02" db="EMBL/GenBank/DDBJ databases">
        <title>Arundinibacter roseus gen. nov., sp. nov., a new member of the family Cytophagaceae.</title>
        <authorList>
            <person name="Szuroczki S."/>
            <person name="Khayer B."/>
            <person name="Sproer C."/>
            <person name="Toumi M."/>
            <person name="Szabo A."/>
            <person name="Felfoldi T."/>
            <person name="Schumann P."/>
            <person name="Toth E."/>
        </authorList>
    </citation>
    <scope>NUCLEOTIDE SEQUENCE [LARGE SCALE GENOMIC DNA]</scope>
    <source>
        <strain evidence="1 2">DMA-k-7a</strain>
    </source>
</reference>
<dbReference type="InterPro" id="IPR003329">
    <property type="entry name" value="Cytidylyl_trans"/>
</dbReference>
<gene>
    <name evidence="1" type="ORF">EZE20_17020</name>
</gene>
<dbReference type="AlphaFoldDB" id="A0A4R4KA25"/>
<dbReference type="Pfam" id="PF02348">
    <property type="entry name" value="CTP_transf_3"/>
    <property type="match status" value="1"/>
</dbReference>
<comment type="caution">
    <text evidence="1">The sequence shown here is derived from an EMBL/GenBank/DDBJ whole genome shotgun (WGS) entry which is preliminary data.</text>
</comment>
<name>A0A4R4KA25_9BACT</name>